<keyword evidence="3" id="KW-1003">Cell membrane</keyword>
<dbReference type="SUPFAM" id="SSF161098">
    <property type="entry name" value="MetI-like"/>
    <property type="match status" value="1"/>
</dbReference>
<keyword evidence="6 7" id="KW-0472">Membrane</keyword>
<organism evidence="9">
    <name type="scientific">mine drainage metagenome</name>
    <dbReference type="NCBI Taxonomy" id="410659"/>
    <lineage>
        <taxon>unclassified sequences</taxon>
        <taxon>metagenomes</taxon>
        <taxon>ecological metagenomes</taxon>
    </lineage>
</organism>
<proteinExistence type="predicted"/>
<dbReference type="AlphaFoldDB" id="A0A1J5S291"/>
<keyword evidence="5 7" id="KW-1133">Transmembrane helix</keyword>
<feature type="transmembrane region" description="Helical" evidence="7">
    <location>
        <begin position="210"/>
        <end position="227"/>
    </location>
</feature>
<evidence type="ECO:0000256" key="5">
    <source>
        <dbReference type="ARBA" id="ARBA00022989"/>
    </source>
</evidence>
<evidence type="ECO:0000256" key="1">
    <source>
        <dbReference type="ARBA" id="ARBA00004651"/>
    </source>
</evidence>
<protein>
    <submittedName>
        <fullName evidence="9">Phosphate-import permease protein PhnE</fullName>
    </submittedName>
</protein>
<dbReference type="InterPro" id="IPR005769">
    <property type="entry name" value="PhnE/PtxC"/>
</dbReference>
<feature type="domain" description="ABC transmembrane type-1" evidence="8">
    <location>
        <begin position="73"/>
        <end position="256"/>
    </location>
</feature>
<feature type="transmembrane region" description="Helical" evidence="7">
    <location>
        <begin position="125"/>
        <end position="148"/>
    </location>
</feature>
<dbReference type="Pfam" id="PF00528">
    <property type="entry name" value="BPD_transp_1"/>
    <property type="match status" value="1"/>
</dbReference>
<dbReference type="PROSITE" id="PS50928">
    <property type="entry name" value="ABC_TM1"/>
    <property type="match status" value="1"/>
</dbReference>
<gene>
    <name evidence="9" type="primary">phnE_4</name>
    <name evidence="9" type="ORF">GALL_158140</name>
</gene>
<dbReference type="EMBL" id="MLJW01000077">
    <property type="protein sequence ID" value="OIR02194.1"/>
    <property type="molecule type" value="Genomic_DNA"/>
</dbReference>
<feature type="transmembrane region" description="Helical" evidence="7">
    <location>
        <begin position="21"/>
        <end position="41"/>
    </location>
</feature>
<evidence type="ECO:0000256" key="3">
    <source>
        <dbReference type="ARBA" id="ARBA00022475"/>
    </source>
</evidence>
<evidence type="ECO:0000256" key="6">
    <source>
        <dbReference type="ARBA" id="ARBA00023136"/>
    </source>
</evidence>
<dbReference type="PANTHER" id="PTHR30043:SF1">
    <property type="entry name" value="ABC TRANSPORT SYSTEM PERMEASE PROTEIN P69"/>
    <property type="match status" value="1"/>
</dbReference>
<dbReference type="InterPro" id="IPR000515">
    <property type="entry name" value="MetI-like"/>
</dbReference>
<feature type="transmembrane region" description="Helical" evidence="7">
    <location>
        <begin position="239"/>
        <end position="259"/>
    </location>
</feature>
<evidence type="ECO:0000256" key="7">
    <source>
        <dbReference type="SAM" id="Phobius"/>
    </source>
</evidence>
<keyword evidence="4 7" id="KW-0812">Transmembrane</keyword>
<comment type="caution">
    <text evidence="9">The sequence shown here is derived from an EMBL/GenBank/DDBJ whole genome shotgun (WGS) entry which is preliminary data.</text>
</comment>
<keyword evidence="2" id="KW-0813">Transport</keyword>
<comment type="subcellular location">
    <subcellularLocation>
        <location evidence="1">Cell membrane</location>
        <topology evidence="1">Multi-pass membrane protein</topology>
    </subcellularLocation>
</comment>
<dbReference type="InterPro" id="IPR035906">
    <property type="entry name" value="MetI-like_sf"/>
</dbReference>
<dbReference type="CDD" id="cd06261">
    <property type="entry name" value="TM_PBP2"/>
    <property type="match status" value="1"/>
</dbReference>
<dbReference type="GO" id="GO:0005886">
    <property type="term" value="C:plasma membrane"/>
    <property type="evidence" value="ECO:0007669"/>
    <property type="project" value="UniProtKB-SubCell"/>
</dbReference>
<evidence type="ECO:0000256" key="2">
    <source>
        <dbReference type="ARBA" id="ARBA00022448"/>
    </source>
</evidence>
<dbReference type="PANTHER" id="PTHR30043">
    <property type="entry name" value="PHOSPHONATES TRANSPORT SYSTEM PERMEASE PROTEIN"/>
    <property type="match status" value="1"/>
</dbReference>
<evidence type="ECO:0000313" key="9">
    <source>
        <dbReference type="EMBL" id="OIR02194.1"/>
    </source>
</evidence>
<accession>A0A1J5S291</accession>
<name>A0A1J5S291_9ZZZZ</name>
<reference evidence="9" key="1">
    <citation type="submission" date="2016-10" db="EMBL/GenBank/DDBJ databases">
        <title>Sequence of Gallionella enrichment culture.</title>
        <authorList>
            <person name="Poehlein A."/>
            <person name="Muehling M."/>
            <person name="Daniel R."/>
        </authorList>
    </citation>
    <scope>NUCLEOTIDE SEQUENCE</scope>
</reference>
<sequence length="264" mass="28908">MSNIEAIRPPLPKKPFNPTPVWLSGWLALLWVIVVDLELSFETLMYGAEDIVEYFSRYSTPDFADMSRYLELLSQTLATAVWGSALAFVVAVLLSPLAARNLTPNATVYRIARETLNFMRAMPDLLLALIFVAALGLGPLPGALALGIHTAGFLGKFFSESLERVDGGIYEAVSATGASRMQVVMYAGWPSILREALGYTLYIFDRNVRMAAVLGLVGAGGIGIALHDTLRMFNYDESAALIIVILVTILIIDYLSTWLRGKLN</sequence>
<evidence type="ECO:0000256" key="4">
    <source>
        <dbReference type="ARBA" id="ARBA00022692"/>
    </source>
</evidence>
<evidence type="ECO:0000259" key="8">
    <source>
        <dbReference type="PROSITE" id="PS50928"/>
    </source>
</evidence>
<dbReference type="GO" id="GO:0015416">
    <property type="term" value="F:ABC-type phosphonate transporter activity"/>
    <property type="evidence" value="ECO:0007669"/>
    <property type="project" value="InterPro"/>
</dbReference>
<feature type="transmembrane region" description="Helical" evidence="7">
    <location>
        <begin position="72"/>
        <end position="94"/>
    </location>
</feature>
<dbReference type="Gene3D" id="1.10.3720.10">
    <property type="entry name" value="MetI-like"/>
    <property type="match status" value="1"/>
</dbReference>
<dbReference type="NCBIfam" id="TIGR01097">
    <property type="entry name" value="PhnE"/>
    <property type="match status" value="1"/>
</dbReference>